<reference evidence="1" key="1">
    <citation type="submission" date="2024-02" db="EMBL/GenBank/DDBJ databases">
        <authorList>
            <consortium name="Clinical and Environmental Microbiology Branch: Whole genome sequencing antimicrobial resistance pathogens in the healthcare setting"/>
        </authorList>
    </citation>
    <scope>NUCLEOTIDE SEQUENCE</scope>
    <source>
        <strain evidence="1">2021GO-0154</strain>
    </source>
</reference>
<dbReference type="AlphaFoldDB" id="A0AAI9DCH9"/>
<proteinExistence type="predicted"/>
<dbReference type="Gene3D" id="2.60.40.3110">
    <property type="match status" value="1"/>
</dbReference>
<sequence length="283" mass="31179">MYYINTEAGVNTGNWLLRSYQIYNHLTESDFIHQYAYAQTTLEQQKKNLQIGQINLNNSAIGASRVIGFQLFPENQLENKRNSGVVVSGVASESSMVEIYPSGRLLYNTAVPAGPFELSQFSLVNQTADLHVKLKGVNGSEQSFIVPSTTFSNFSTPYNTGYSFGIGRYNESHADYKPLITSLSKGWGINHHWGVQAGTVLSSDYYSLGITNSIKLSPNTLFAINTDFAHDNNHTSTGSLFSGSLAYLLSERVSIGANALAQSENYHYLSDATRKNDNNANNK</sequence>
<protein>
    <submittedName>
        <fullName evidence="1">Fimbria/pilus outer membrane usher protein</fullName>
    </submittedName>
</protein>
<evidence type="ECO:0000313" key="1">
    <source>
        <dbReference type="EMBL" id="EMJ5134702.1"/>
    </source>
</evidence>
<dbReference type="GO" id="GO:0009279">
    <property type="term" value="C:cell outer membrane"/>
    <property type="evidence" value="ECO:0007669"/>
    <property type="project" value="TreeGrafter"/>
</dbReference>
<dbReference type="Pfam" id="PF00577">
    <property type="entry name" value="Usher"/>
    <property type="match status" value="1"/>
</dbReference>
<gene>
    <name evidence="1" type="ORF">RG298_002442</name>
</gene>
<organism evidence="1">
    <name type="scientific">Providencia stuartii</name>
    <dbReference type="NCBI Taxonomy" id="588"/>
    <lineage>
        <taxon>Bacteria</taxon>
        <taxon>Pseudomonadati</taxon>
        <taxon>Pseudomonadota</taxon>
        <taxon>Gammaproteobacteria</taxon>
        <taxon>Enterobacterales</taxon>
        <taxon>Morganellaceae</taxon>
        <taxon>Providencia</taxon>
    </lineage>
</organism>
<dbReference type="PANTHER" id="PTHR30451:SF8">
    <property type="entry name" value="FIMBRIAL USHER PROTEIN"/>
    <property type="match status" value="1"/>
</dbReference>
<dbReference type="GO" id="GO:0009297">
    <property type="term" value="P:pilus assembly"/>
    <property type="evidence" value="ECO:0007669"/>
    <property type="project" value="InterPro"/>
</dbReference>
<dbReference type="InterPro" id="IPR000015">
    <property type="entry name" value="Fimb_usher"/>
</dbReference>
<dbReference type="PANTHER" id="PTHR30451">
    <property type="entry name" value="OUTER MEMBRANE USHER PROTEIN"/>
    <property type="match status" value="1"/>
</dbReference>
<accession>A0AAI9DCH9</accession>
<name>A0AAI9DCH9_PROST</name>
<dbReference type="GO" id="GO:0015473">
    <property type="term" value="F:fimbrial usher porin activity"/>
    <property type="evidence" value="ECO:0007669"/>
    <property type="project" value="InterPro"/>
</dbReference>
<dbReference type="EMBL" id="ABMABF030000007">
    <property type="protein sequence ID" value="EMJ5134702.1"/>
    <property type="molecule type" value="Genomic_DNA"/>
</dbReference>
<comment type="caution">
    <text evidence="1">The sequence shown here is derived from an EMBL/GenBank/DDBJ whole genome shotgun (WGS) entry which is preliminary data.</text>
</comment>